<dbReference type="EMBL" id="CASHSV030000001">
    <property type="protein sequence ID" value="CAJ2629830.1"/>
    <property type="molecule type" value="Genomic_DNA"/>
</dbReference>
<comment type="caution">
    <text evidence="1">The sequence shown here is derived from an EMBL/GenBank/DDBJ whole genome shotgun (WGS) entry which is preliminary data.</text>
</comment>
<accession>A0ACB0ICJ4</accession>
<gene>
    <name evidence="1" type="ORF">MILVUS5_LOCUS1734</name>
</gene>
<name>A0ACB0ICJ4_TRIPR</name>
<organism evidence="1 2">
    <name type="scientific">Trifolium pratense</name>
    <name type="common">Red clover</name>
    <dbReference type="NCBI Taxonomy" id="57577"/>
    <lineage>
        <taxon>Eukaryota</taxon>
        <taxon>Viridiplantae</taxon>
        <taxon>Streptophyta</taxon>
        <taxon>Embryophyta</taxon>
        <taxon>Tracheophyta</taxon>
        <taxon>Spermatophyta</taxon>
        <taxon>Magnoliopsida</taxon>
        <taxon>eudicotyledons</taxon>
        <taxon>Gunneridae</taxon>
        <taxon>Pentapetalae</taxon>
        <taxon>rosids</taxon>
        <taxon>fabids</taxon>
        <taxon>Fabales</taxon>
        <taxon>Fabaceae</taxon>
        <taxon>Papilionoideae</taxon>
        <taxon>50 kb inversion clade</taxon>
        <taxon>NPAAA clade</taxon>
        <taxon>Hologalegina</taxon>
        <taxon>IRL clade</taxon>
        <taxon>Trifolieae</taxon>
        <taxon>Trifolium</taxon>
    </lineage>
</organism>
<evidence type="ECO:0000313" key="1">
    <source>
        <dbReference type="EMBL" id="CAJ2629830.1"/>
    </source>
</evidence>
<reference evidence="1" key="1">
    <citation type="submission" date="2023-10" db="EMBL/GenBank/DDBJ databases">
        <authorList>
            <person name="Rodriguez Cubillos JULIANA M."/>
            <person name="De Vega J."/>
        </authorList>
    </citation>
    <scope>NUCLEOTIDE SEQUENCE</scope>
</reference>
<sequence length="236" mass="27541">MEEPSLEDLNSVFNLEPKAMFSVASLSFQEFAEIDPNYRKQLDVPIGIKWYVKNKSGPHHTLTCTLGCIFPLITGGWKELREYYRFPDDVEVTFSYFGYDCFAIKNIKTLDCCAEIPYFHSRSAFPLKTTYFDVTMKGDMTMEENLTIECSDFNEYLKENDWSALAACLDDGEVYDLKVRGRRSPYKIQLGYCWNHFCQCNDFYKGDILRFKFDSDVATWEKKCHVYKIGTDPDVK</sequence>
<protein>
    <submittedName>
        <fullName evidence="1">Uncharacterized protein</fullName>
    </submittedName>
</protein>
<proteinExistence type="predicted"/>
<evidence type="ECO:0000313" key="2">
    <source>
        <dbReference type="Proteomes" id="UP001177021"/>
    </source>
</evidence>
<keyword evidence="2" id="KW-1185">Reference proteome</keyword>
<dbReference type="Proteomes" id="UP001177021">
    <property type="component" value="Unassembled WGS sequence"/>
</dbReference>